<evidence type="ECO:0000313" key="5">
    <source>
        <dbReference type="Proteomes" id="UP000278252"/>
    </source>
</evidence>
<name>A0A1L9C6W6_9EURY</name>
<keyword evidence="2" id="KW-0808">Transferase</keyword>
<sequence length="100" mass="11686">MGIPMPARIHEIIESKRLVIRPLEEKDFAGFYRFISNDKATKYFFFSQKPVSYKDTRRFFRKTMENYDEPDQVYAYTVAKKSSDEFVGSVGMLPDPDKGA</sequence>
<dbReference type="Proteomes" id="UP000278252">
    <property type="component" value="Unassembled WGS sequence"/>
</dbReference>
<evidence type="ECO:0000313" key="3">
    <source>
        <dbReference type="EMBL" id="RNI11291.1"/>
    </source>
</evidence>
<dbReference type="GO" id="GO:0016747">
    <property type="term" value="F:acyltransferase activity, transferring groups other than amino-acyl groups"/>
    <property type="evidence" value="ECO:0007669"/>
    <property type="project" value="InterPro"/>
</dbReference>
<dbReference type="AlphaFoldDB" id="A0A1L9C6W6"/>
<dbReference type="EMBL" id="RJJH01000011">
    <property type="protein sequence ID" value="RNI11291.1"/>
    <property type="molecule type" value="Genomic_DNA"/>
</dbReference>
<dbReference type="InterPro" id="IPR051531">
    <property type="entry name" value="N-acetyltransferase"/>
</dbReference>
<dbReference type="PANTHER" id="PTHR43792">
    <property type="entry name" value="GNAT FAMILY, PUTATIVE (AFU_ORTHOLOGUE AFUA_3G00765)-RELATED-RELATED"/>
    <property type="match status" value="1"/>
</dbReference>
<dbReference type="EMBL" id="JWTK01000001">
    <property type="protein sequence ID" value="OJH50263.1"/>
    <property type="molecule type" value="Genomic_DNA"/>
</dbReference>
<dbReference type="InterPro" id="IPR016181">
    <property type="entry name" value="Acyl_CoA_acyltransferase"/>
</dbReference>
<evidence type="ECO:0000313" key="4">
    <source>
        <dbReference type="Proteomes" id="UP000185713"/>
    </source>
</evidence>
<organism evidence="2 4">
    <name type="scientific">Methanohalophilus portucalensis FDF-1</name>
    <dbReference type="NCBI Taxonomy" id="523843"/>
    <lineage>
        <taxon>Archaea</taxon>
        <taxon>Methanobacteriati</taxon>
        <taxon>Methanobacteriota</taxon>
        <taxon>Stenosarchaea group</taxon>
        <taxon>Methanomicrobia</taxon>
        <taxon>Methanosarcinales</taxon>
        <taxon>Methanosarcinaceae</taxon>
        <taxon>Methanohalophilus</taxon>
    </lineage>
</organism>
<dbReference type="Pfam" id="PF13302">
    <property type="entry name" value="Acetyltransf_3"/>
    <property type="match status" value="1"/>
</dbReference>
<protein>
    <submittedName>
        <fullName evidence="2">GNAT family acetyltransferase</fullName>
    </submittedName>
    <submittedName>
        <fullName evidence="3">N-acetyltransferase</fullName>
    </submittedName>
</protein>
<dbReference type="Gene3D" id="3.40.630.30">
    <property type="match status" value="1"/>
</dbReference>
<feature type="domain" description="N-acetyltransferase" evidence="1">
    <location>
        <begin position="17"/>
        <end position="94"/>
    </location>
</feature>
<reference evidence="2 4" key="1">
    <citation type="submission" date="2014-12" db="EMBL/GenBank/DDBJ databases">
        <title>The genome sequence of Methanohalophilus portucalensis strain FDF1.</title>
        <authorList>
            <person name="Lai M.-C."/>
            <person name="Lai S.-J."/>
        </authorList>
    </citation>
    <scope>NUCLEOTIDE SEQUENCE [LARGE SCALE GENOMIC DNA]</scope>
    <source>
        <strain evidence="2 4">FDF-1</strain>
    </source>
</reference>
<evidence type="ECO:0000313" key="2">
    <source>
        <dbReference type="EMBL" id="OJH50263.1"/>
    </source>
</evidence>
<comment type="caution">
    <text evidence="2">The sequence shown here is derived from an EMBL/GenBank/DDBJ whole genome shotgun (WGS) entry which is preliminary data.</text>
</comment>
<evidence type="ECO:0000259" key="1">
    <source>
        <dbReference type="Pfam" id="PF13302"/>
    </source>
</evidence>
<gene>
    <name evidence="3" type="ORF">EFE41_06990</name>
    <name evidence="2" type="ORF">MPF_0051</name>
</gene>
<dbReference type="InterPro" id="IPR000182">
    <property type="entry name" value="GNAT_dom"/>
</dbReference>
<dbReference type="SUPFAM" id="SSF55729">
    <property type="entry name" value="Acyl-CoA N-acyltransferases (Nat)"/>
    <property type="match status" value="1"/>
</dbReference>
<dbReference type="Proteomes" id="UP000185713">
    <property type="component" value="Unassembled WGS sequence"/>
</dbReference>
<accession>A0A1L9C6W6</accession>
<proteinExistence type="predicted"/>
<reference evidence="3 5" key="2">
    <citation type="submission" date="2018-10" db="EMBL/GenBank/DDBJ databases">
        <title>Cultivation of a novel Methanohalophilus strain from Kebrit Deep of the Red Sea and a genomic comparison of members of the genus Methanohalophilus.</title>
        <authorList>
            <person name="Guan Y."/>
            <person name="Ngugi D.K."/>
            <person name="Stingl U."/>
        </authorList>
    </citation>
    <scope>NUCLEOTIDE SEQUENCE [LARGE SCALE GENOMIC DNA]</scope>
    <source>
        <strain evidence="3 5">DSM 7471</strain>
    </source>
</reference>